<dbReference type="AlphaFoldDB" id="A0A6P1M704"/>
<comment type="similarity">
    <text evidence="6">Belongs to the UPF0316 family.</text>
</comment>
<evidence type="ECO:0000256" key="3">
    <source>
        <dbReference type="ARBA" id="ARBA00022692"/>
    </source>
</evidence>
<dbReference type="Pfam" id="PF18955">
    <property type="entry name" value="DUF5698"/>
    <property type="match status" value="1"/>
</dbReference>
<keyword evidence="2 6" id="KW-1003">Cell membrane</keyword>
<keyword evidence="10" id="KW-1185">Reference proteome</keyword>
<feature type="domain" description="DUF5698" evidence="8">
    <location>
        <begin position="27"/>
        <end position="84"/>
    </location>
</feature>
<dbReference type="InterPro" id="IPR022930">
    <property type="entry name" value="UPF0316"/>
</dbReference>
<feature type="transmembrane region" description="Helical" evidence="6">
    <location>
        <begin position="39"/>
        <end position="60"/>
    </location>
</feature>
<evidence type="ECO:0000313" key="9">
    <source>
        <dbReference type="EMBL" id="QHI69637.1"/>
    </source>
</evidence>
<dbReference type="KEGG" id="taer:GT409_09260"/>
<accession>A0A6P1M704</accession>
<evidence type="ECO:0000259" key="8">
    <source>
        <dbReference type="Pfam" id="PF18955"/>
    </source>
</evidence>
<evidence type="ECO:0000256" key="2">
    <source>
        <dbReference type="ARBA" id="ARBA00022475"/>
    </source>
</evidence>
<evidence type="ECO:0000313" key="10">
    <source>
        <dbReference type="Proteomes" id="UP000464954"/>
    </source>
</evidence>
<evidence type="ECO:0000259" key="7">
    <source>
        <dbReference type="Pfam" id="PF10035"/>
    </source>
</evidence>
<feature type="domain" description="DUF2179" evidence="7">
    <location>
        <begin position="117"/>
        <end position="165"/>
    </location>
</feature>
<dbReference type="CDD" id="cd16381">
    <property type="entry name" value="YitT_C_like_1"/>
    <property type="match status" value="1"/>
</dbReference>
<gene>
    <name evidence="9" type="ORF">GT409_09260</name>
</gene>
<dbReference type="InterPro" id="IPR019264">
    <property type="entry name" value="DUF2179"/>
</dbReference>
<evidence type="ECO:0000256" key="6">
    <source>
        <dbReference type="HAMAP-Rule" id="MF_01515"/>
    </source>
</evidence>
<dbReference type="Pfam" id="PF10035">
    <property type="entry name" value="DUF2179"/>
    <property type="match status" value="1"/>
</dbReference>
<keyword evidence="4 6" id="KW-1133">Transmembrane helix</keyword>
<dbReference type="HAMAP" id="MF_01515">
    <property type="entry name" value="UPF0316"/>
    <property type="match status" value="1"/>
</dbReference>
<dbReference type="EMBL" id="CP047593">
    <property type="protein sequence ID" value="QHI69637.1"/>
    <property type="molecule type" value="Genomic_DNA"/>
</dbReference>
<dbReference type="NCBIfam" id="NF003191">
    <property type="entry name" value="PRK04164.1-2"/>
    <property type="match status" value="1"/>
</dbReference>
<dbReference type="PANTHER" id="PTHR40060:SF1">
    <property type="entry name" value="UPF0316 PROTEIN YEBE"/>
    <property type="match status" value="1"/>
</dbReference>
<dbReference type="InterPro" id="IPR044035">
    <property type="entry name" value="DUF5698"/>
</dbReference>
<protein>
    <recommendedName>
        <fullName evidence="6">UPF0316 protein GT409_09260</fullName>
    </recommendedName>
</protein>
<reference evidence="9 10" key="1">
    <citation type="submission" date="2020-01" db="EMBL/GenBank/DDBJ databases">
        <title>Ponticoccus aerotolerans gen. nov., sp. nov., an anaerobic bacterium and proposal of Ponticoccusceae fam. nov., Ponticoccusles ord. nov. and Ponticoccuse classis nov. in the phylum Kiritimatiellaeota.</title>
        <authorList>
            <person name="Zhou L.Y."/>
            <person name="Du Z.J."/>
        </authorList>
    </citation>
    <scope>NUCLEOTIDE SEQUENCE [LARGE SCALE GENOMIC DNA]</scope>
    <source>
        <strain evidence="9 10">S-5007</strain>
    </source>
</reference>
<proteinExistence type="inferred from homology"/>
<evidence type="ECO:0000256" key="5">
    <source>
        <dbReference type="ARBA" id="ARBA00023136"/>
    </source>
</evidence>
<keyword evidence="3 6" id="KW-0812">Transmembrane</keyword>
<dbReference type="PANTHER" id="PTHR40060">
    <property type="entry name" value="UPF0316 PROTEIN YEBE"/>
    <property type="match status" value="1"/>
</dbReference>
<evidence type="ECO:0000256" key="4">
    <source>
        <dbReference type="ARBA" id="ARBA00022989"/>
    </source>
</evidence>
<dbReference type="Proteomes" id="UP000464954">
    <property type="component" value="Chromosome"/>
</dbReference>
<dbReference type="GO" id="GO:0005886">
    <property type="term" value="C:plasma membrane"/>
    <property type="evidence" value="ECO:0007669"/>
    <property type="project" value="UniProtKB-SubCell"/>
</dbReference>
<comment type="subcellular location">
    <subcellularLocation>
        <location evidence="1 6">Cell membrane</location>
        <topology evidence="1 6">Multi-pass membrane protein</topology>
    </subcellularLocation>
</comment>
<evidence type="ECO:0000256" key="1">
    <source>
        <dbReference type="ARBA" id="ARBA00004651"/>
    </source>
</evidence>
<sequence>MEALKESWWVLPLFILLARTVDVSLGTLRVIFVARGHQLLAPLTGFFEVLVWLLAVSQIMSNLDNWICFIAYPAGYALGAYVGICIERWIAMGFVLVRMIPGKDPNEFAQILRQQGFGVTQVDGEGSTGRIAILFTVVRRRKLTKILNSVRKYHHKVFYTVEDVRLTREGIHPSMPVRGFPALRLGK</sequence>
<feature type="transmembrane region" description="Helical" evidence="6">
    <location>
        <begin position="12"/>
        <end position="32"/>
    </location>
</feature>
<feature type="transmembrane region" description="Helical" evidence="6">
    <location>
        <begin position="66"/>
        <end position="90"/>
    </location>
</feature>
<name>A0A6P1M704_9BACT</name>
<dbReference type="RefSeq" id="WP_160628819.1">
    <property type="nucleotide sequence ID" value="NZ_CP047593.1"/>
</dbReference>
<keyword evidence="5 6" id="KW-0472">Membrane</keyword>
<organism evidence="9 10">
    <name type="scientific">Tichowtungia aerotolerans</name>
    <dbReference type="NCBI Taxonomy" id="2697043"/>
    <lineage>
        <taxon>Bacteria</taxon>
        <taxon>Pseudomonadati</taxon>
        <taxon>Kiritimatiellota</taxon>
        <taxon>Tichowtungiia</taxon>
        <taxon>Tichowtungiales</taxon>
        <taxon>Tichowtungiaceae</taxon>
        <taxon>Tichowtungia</taxon>
    </lineage>
</organism>